<evidence type="ECO:0000313" key="6">
    <source>
        <dbReference type="Proteomes" id="UP000265926"/>
    </source>
</evidence>
<sequence length="635" mass="70747">MIYPDNFEQKTGIEEIRQYITEKCLCPLGEEWVASMAFSTDYSSINRWLTQTDELLQIVGNKEDFPSDFFIDARTPLQKVAGDVTRWFYENEIADLMNSLQTVNQIVDFLQKAVTKAGKPRYPALTAMAAKIQVFPSLVERAGSILDKSGQVKDNASRRLADIRKDKAEATKAVTRNMQKAIRDAQTAGHISRDIQSTMRDGRIVIPVSASNKRKIKGVVHDDSGSGKTVYIEPEAVAEANRRLRELETDERREVIKILTVFTDQVRPHIPKLLKSYSFLGEIDFTRAKALFASRINGVKPVFEDRQQVEWSHAVHPLLNIALRQQNKQALPLDISLNAKDRLLIVSGANAGGKSLCLKTVALLQYMLQCGLLIPVSKDSRAGIFEHIFMDIGDGQSIENSLSTYTSHLGSMKFFVENCTAQTLILIDEFGSGTEPQIGGAIAETLLDRFNRKHSFGVITTHFQNLKHFAYETDGIINGAMLYDAERMQPLYRLSIGNPGSSFAIEVARRIGLPEDIIVDSSAKIGDDFINMDNFLQSIARDKLYWEARRKEVKQQVDSPVVVSEVSPVQTNKAAEDKPPIINAVIEKGDTVCLEGQTAPGLVLEMKGKKVTVVFGSLKSTVALERLNLVSKKGH</sequence>
<keyword evidence="2" id="KW-0067">ATP-binding</keyword>
<dbReference type="GO" id="GO:0005524">
    <property type="term" value="F:ATP binding"/>
    <property type="evidence" value="ECO:0007669"/>
    <property type="project" value="UniProtKB-KW"/>
</dbReference>
<dbReference type="InterPro" id="IPR000432">
    <property type="entry name" value="DNA_mismatch_repair_MutS_C"/>
</dbReference>
<dbReference type="InterPro" id="IPR045076">
    <property type="entry name" value="MutS"/>
</dbReference>
<dbReference type="Gene3D" id="3.40.50.300">
    <property type="entry name" value="P-loop containing nucleotide triphosphate hydrolases"/>
    <property type="match status" value="1"/>
</dbReference>
<evidence type="ECO:0000256" key="1">
    <source>
        <dbReference type="ARBA" id="ARBA00022741"/>
    </source>
</evidence>
<dbReference type="SUPFAM" id="SSF48334">
    <property type="entry name" value="DNA repair protein MutS, domain III"/>
    <property type="match status" value="1"/>
</dbReference>
<dbReference type="EMBL" id="QWGR01000008">
    <property type="protein sequence ID" value="RIJ47342.1"/>
    <property type="molecule type" value="Genomic_DNA"/>
</dbReference>
<dbReference type="GO" id="GO:0016887">
    <property type="term" value="F:ATP hydrolysis activity"/>
    <property type="evidence" value="ECO:0007669"/>
    <property type="project" value="InterPro"/>
</dbReference>
<dbReference type="Proteomes" id="UP000265926">
    <property type="component" value="Unassembled WGS sequence"/>
</dbReference>
<dbReference type="PANTHER" id="PTHR48466">
    <property type="entry name" value="OS10G0509000 PROTEIN-RELATED"/>
    <property type="match status" value="1"/>
</dbReference>
<dbReference type="InterPro" id="IPR027417">
    <property type="entry name" value="P-loop_NTPase"/>
</dbReference>
<dbReference type="PROSITE" id="PS00486">
    <property type="entry name" value="DNA_MISMATCH_REPAIR_2"/>
    <property type="match status" value="1"/>
</dbReference>
<dbReference type="InterPro" id="IPR005747">
    <property type="entry name" value="MutS2"/>
</dbReference>
<dbReference type="GO" id="GO:0006298">
    <property type="term" value="P:mismatch repair"/>
    <property type="evidence" value="ECO:0007669"/>
    <property type="project" value="InterPro"/>
</dbReference>
<dbReference type="GO" id="GO:0030983">
    <property type="term" value="F:mismatched DNA binding"/>
    <property type="evidence" value="ECO:0007669"/>
    <property type="project" value="InterPro"/>
</dbReference>
<evidence type="ECO:0000256" key="2">
    <source>
        <dbReference type="ARBA" id="ARBA00022840"/>
    </source>
</evidence>
<evidence type="ECO:0000313" key="5">
    <source>
        <dbReference type="EMBL" id="RIJ47342.1"/>
    </source>
</evidence>
<evidence type="ECO:0000259" key="4">
    <source>
        <dbReference type="PROSITE" id="PS00486"/>
    </source>
</evidence>
<keyword evidence="6" id="KW-1185">Reference proteome</keyword>
<dbReference type="AlphaFoldDB" id="A0A399SXG9"/>
<dbReference type="GO" id="GO:0004519">
    <property type="term" value="F:endonuclease activity"/>
    <property type="evidence" value="ECO:0007669"/>
    <property type="project" value="UniProtKB-KW"/>
</dbReference>
<dbReference type="GO" id="GO:0140664">
    <property type="term" value="F:ATP-dependent DNA damage sensor activity"/>
    <property type="evidence" value="ECO:0007669"/>
    <property type="project" value="InterPro"/>
</dbReference>
<reference evidence="5 6" key="1">
    <citation type="submission" date="2018-08" db="EMBL/GenBank/DDBJ databases">
        <title>Pallidiluteibacterium maritimus gen. nov., sp. nov., isolated from coastal sediment.</title>
        <authorList>
            <person name="Zhou L.Y."/>
        </authorList>
    </citation>
    <scope>NUCLEOTIDE SEQUENCE [LARGE SCALE GENOMIC DNA]</scope>
    <source>
        <strain evidence="5 6">XSD2</strain>
    </source>
</reference>
<keyword evidence="5" id="KW-0255">Endonuclease</keyword>
<evidence type="ECO:0000256" key="3">
    <source>
        <dbReference type="ARBA" id="ARBA00023125"/>
    </source>
</evidence>
<feature type="domain" description="DNA mismatch repair proteins mutS family" evidence="4">
    <location>
        <begin position="423"/>
        <end position="439"/>
    </location>
</feature>
<dbReference type="SMART" id="SM00533">
    <property type="entry name" value="MUTSd"/>
    <property type="match status" value="1"/>
</dbReference>
<dbReference type="Pfam" id="PF00488">
    <property type="entry name" value="MutS_V"/>
    <property type="match status" value="1"/>
</dbReference>
<keyword evidence="5" id="KW-0378">Hydrolase</keyword>
<name>A0A399SXG9_9BACT</name>
<gene>
    <name evidence="5" type="ORF">D1614_14570</name>
</gene>
<protein>
    <submittedName>
        <fullName evidence="5">Endonuclease MutS2</fullName>
    </submittedName>
</protein>
<dbReference type="SMART" id="SM00534">
    <property type="entry name" value="MUTSac"/>
    <property type="match status" value="1"/>
</dbReference>
<dbReference type="InterPro" id="IPR007696">
    <property type="entry name" value="DNA_mismatch_repair_MutS_core"/>
</dbReference>
<dbReference type="NCBIfam" id="TIGR01069">
    <property type="entry name" value="mutS2"/>
    <property type="match status" value="1"/>
</dbReference>
<dbReference type="SUPFAM" id="SSF52540">
    <property type="entry name" value="P-loop containing nucleoside triphosphate hydrolases"/>
    <property type="match status" value="1"/>
</dbReference>
<proteinExistence type="predicted"/>
<dbReference type="InterPro" id="IPR036187">
    <property type="entry name" value="DNA_mismatch_repair_MutS_sf"/>
</dbReference>
<dbReference type="GO" id="GO:0045910">
    <property type="term" value="P:negative regulation of DNA recombination"/>
    <property type="evidence" value="ECO:0007669"/>
    <property type="project" value="InterPro"/>
</dbReference>
<dbReference type="OrthoDB" id="9808166at2"/>
<keyword evidence="3" id="KW-0238">DNA-binding</keyword>
<comment type="caution">
    <text evidence="5">The sequence shown here is derived from an EMBL/GenBank/DDBJ whole genome shotgun (WGS) entry which is preliminary data.</text>
</comment>
<keyword evidence="1" id="KW-0547">Nucleotide-binding</keyword>
<dbReference type="PIRSF" id="PIRSF005814">
    <property type="entry name" value="MutS_YshD"/>
    <property type="match status" value="1"/>
</dbReference>
<keyword evidence="5" id="KW-0540">Nuclease</keyword>
<organism evidence="5 6">
    <name type="scientific">Maribellus luteus</name>
    <dbReference type="NCBI Taxonomy" id="2305463"/>
    <lineage>
        <taxon>Bacteria</taxon>
        <taxon>Pseudomonadati</taxon>
        <taxon>Bacteroidota</taxon>
        <taxon>Bacteroidia</taxon>
        <taxon>Marinilabiliales</taxon>
        <taxon>Prolixibacteraceae</taxon>
        <taxon>Maribellus</taxon>
    </lineage>
</organism>
<accession>A0A399SXG9</accession>
<dbReference type="PANTHER" id="PTHR48466:SF2">
    <property type="entry name" value="OS10G0509000 PROTEIN"/>
    <property type="match status" value="1"/>
</dbReference>